<dbReference type="PANTHER" id="PTHR47481:SF35">
    <property type="entry name" value="ZINC FINGER, CCHC-TYPE-RELATED"/>
    <property type="match status" value="1"/>
</dbReference>
<organism evidence="1 2">
    <name type="scientific">Kingdonia uniflora</name>
    <dbReference type="NCBI Taxonomy" id="39325"/>
    <lineage>
        <taxon>Eukaryota</taxon>
        <taxon>Viridiplantae</taxon>
        <taxon>Streptophyta</taxon>
        <taxon>Embryophyta</taxon>
        <taxon>Tracheophyta</taxon>
        <taxon>Spermatophyta</taxon>
        <taxon>Magnoliopsida</taxon>
        <taxon>Ranunculales</taxon>
        <taxon>Circaeasteraceae</taxon>
        <taxon>Kingdonia</taxon>
    </lineage>
</organism>
<name>A0A7J7L7S1_9MAGN</name>
<proteinExistence type="predicted"/>
<evidence type="ECO:0000313" key="1">
    <source>
        <dbReference type="EMBL" id="KAF6138609.1"/>
    </source>
</evidence>
<evidence type="ECO:0000313" key="2">
    <source>
        <dbReference type="Proteomes" id="UP000541444"/>
    </source>
</evidence>
<accession>A0A7J7L7S1</accession>
<dbReference type="EMBL" id="JACGCM010002568">
    <property type="protein sequence ID" value="KAF6138609.1"/>
    <property type="molecule type" value="Genomic_DNA"/>
</dbReference>
<sequence length="127" mass="14206">MEIASTSSFIAGRIISLSGLSSIVSVKISSSNFLLWRSQILLLLESKILHSSSLMISNEEGSPKENLKYRKWRLADHFVTSQINSLHTEVAMIEAMGTSTSRELWTALEESFSSKSMTQELHLSEEL</sequence>
<dbReference type="Proteomes" id="UP000541444">
    <property type="component" value="Unassembled WGS sequence"/>
</dbReference>
<dbReference type="PANTHER" id="PTHR47481">
    <property type="match status" value="1"/>
</dbReference>
<dbReference type="AlphaFoldDB" id="A0A7J7L7S1"/>
<gene>
    <name evidence="1" type="ORF">GIB67_032503</name>
</gene>
<dbReference type="OrthoDB" id="1845088at2759"/>
<comment type="caution">
    <text evidence="1">The sequence shown here is derived from an EMBL/GenBank/DDBJ whole genome shotgun (WGS) entry which is preliminary data.</text>
</comment>
<protein>
    <submittedName>
        <fullName evidence="1">Uncharacterized protein</fullName>
    </submittedName>
</protein>
<keyword evidence="2" id="KW-1185">Reference proteome</keyword>
<reference evidence="1 2" key="1">
    <citation type="journal article" date="2020" name="IScience">
        <title>Genome Sequencing of the Endangered Kingdonia uniflora (Circaeasteraceae, Ranunculales) Reveals Potential Mechanisms of Evolutionary Specialization.</title>
        <authorList>
            <person name="Sun Y."/>
            <person name="Deng T."/>
            <person name="Zhang A."/>
            <person name="Moore M.J."/>
            <person name="Landis J.B."/>
            <person name="Lin N."/>
            <person name="Zhang H."/>
            <person name="Zhang X."/>
            <person name="Huang J."/>
            <person name="Zhang X."/>
            <person name="Sun H."/>
            <person name="Wang H."/>
        </authorList>
    </citation>
    <scope>NUCLEOTIDE SEQUENCE [LARGE SCALE GENOMIC DNA]</scope>
    <source>
        <strain evidence="1">TB1705</strain>
        <tissue evidence="1">Leaf</tissue>
    </source>
</reference>